<sequence length="70" mass="7966">MNHQDAQGRVPSPSFPLTLHQEFEQLARRARRGEPMLAQLRELQARLTPAYESDVTRCRHAPKCVPGEVS</sequence>
<name>A0ABS7VBA5_9GAMM</name>
<dbReference type="EMBL" id="JAIRBT010000008">
    <property type="protein sequence ID" value="MBZ6066179.1"/>
    <property type="molecule type" value="Genomic_DNA"/>
</dbReference>
<keyword evidence="2" id="KW-1185">Reference proteome</keyword>
<dbReference type="Proteomes" id="UP000774958">
    <property type="component" value="Unassembled WGS sequence"/>
</dbReference>
<organism evidence="1 2">
    <name type="scientific">Aeromonas schubertii</name>
    <dbReference type="NCBI Taxonomy" id="652"/>
    <lineage>
        <taxon>Bacteria</taxon>
        <taxon>Pseudomonadati</taxon>
        <taxon>Pseudomonadota</taxon>
        <taxon>Gammaproteobacteria</taxon>
        <taxon>Aeromonadales</taxon>
        <taxon>Aeromonadaceae</taxon>
        <taxon>Aeromonas</taxon>
    </lineage>
</organism>
<reference evidence="1 2" key="1">
    <citation type="submission" date="2021-09" db="EMBL/GenBank/DDBJ databases">
        <title>Aeromonas schubertii isolated from Asian sea bass.</title>
        <authorList>
            <person name="Pinpimai K."/>
        </authorList>
    </citation>
    <scope>NUCLEOTIDE SEQUENCE [LARGE SCALE GENOMIC DNA]</scope>
    <source>
        <strain evidence="1 2">CHULA2021a</strain>
    </source>
</reference>
<comment type="caution">
    <text evidence="1">The sequence shown here is derived from an EMBL/GenBank/DDBJ whole genome shotgun (WGS) entry which is preliminary data.</text>
</comment>
<evidence type="ECO:0000313" key="2">
    <source>
        <dbReference type="Proteomes" id="UP000774958"/>
    </source>
</evidence>
<gene>
    <name evidence="1" type="ORF">LA374_08165</name>
</gene>
<proteinExistence type="predicted"/>
<protein>
    <submittedName>
        <fullName evidence="1">Uncharacterized protein</fullName>
    </submittedName>
</protein>
<evidence type="ECO:0000313" key="1">
    <source>
        <dbReference type="EMBL" id="MBZ6066179.1"/>
    </source>
</evidence>
<accession>A0ABS7VBA5</accession>
<dbReference type="RefSeq" id="WP_224162627.1">
    <property type="nucleotide sequence ID" value="NZ_JAIRBT010000008.1"/>
</dbReference>